<reference evidence="1" key="2">
    <citation type="submission" date="2019-01" db="EMBL/GenBank/DDBJ databases">
        <authorList>
            <person name="Graves T."/>
            <person name="Eichler E.E."/>
            <person name="Wilson R.K."/>
        </authorList>
    </citation>
    <scope>NUCLEOTIDE SEQUENCE [LARGE SCALE GENOMIC DNA]</scope>
    <source>
        <strain evidence="1">17573</strain>
    </source>
</reference>
<dbReference type="PANTHER" id="PTHR12138">
    <property type="entry name" value="PRIMATE-EXPANDED PROTEIN FAMILY"/>
    <property type="match status" value="1"/>
</dbReference>
<protein>
    <submittedName>
        <fullName evidence="1">Uncharacterized protein</fullName>
    </submittedName>
</protein>
<dbReference type="GeneTree" id="ENSGT01150000286943"/>
<reference evidence="2" key="1">
    <citation type="journal article" date="2007" name="Science">
        <title>Evolutionary and biomedical insights from the rhesus macaque genome.</title>
        <authorList>
            <person name="Gibbs R.A."/>
            <person name="Rogers J."/>
            <person name="Katze M.G."/>
            <person name="Bumgarner R."/>
            <person name="Weinstock G.M."/>
            <person name="Mardis E.R."/>
            <person name="Remington K.A."/>
            <person name="Strausberg R.L."/>
            <person name="Venter J.C."/>
            <person name="Wilson R.K."/>
            <person name="Batzer M.A."/>
            <person name="Bustamante C.D."/>
            <person name="Eichler E.E."/>
            <person name="Hahn M.W."/>
            <person name="Hardison R.C."/>
            <person name="Makova K.D."/>
            <person name="Miller W."/>
            <person name="Milosavljevic A."/>
            <person name="Palermo R.E."/>
            <person name="Siepel A."/>
            <person name="Sikela J.M."/>
            <person name="Attaway T."/>
            <person name="Bell S."/>
            <person name="Bernard K.E."/>
            <person name="Buhay C.J."/>
            <person name="Chandrabose M.N."/>
            <person name="Dao M."/>
            <person name="Davis C."/>
            <person name="Delehaunty K.D."/>
            <person name="Ding Y."/>
            <person name="Dinh H.H."/>
            <person name="Dugan-Rocha S."/>
            <person name="Fulton L.A."/>
            <person name="Gabisi R.A."/>
            <person name="Garner T.T."/>
            <person name="Godfrey J."/>
            <person name="Hawes A.C."/>
            <person name="Hernandez J."/>
            <person name="Hines S."/>
            <person name="Holder M."/>
            <person name="Hume J."/>
            <person name="Jhangiani S.N."/>
            <person name="Joshi V."/>
            <person name="Khan Z.M."/>
            <person name="Kirkness E.F."/>
            <person name="Cree A."/>
            <person name="Fowler R.G."/>
            <person name="Lee S."/>
            <person name="Lewis L.R."/>
            <person name="Li Z."/>
            <person name="Liu Y.-S."/>
            <person name="Moore S.M."/>
            <person name="Muzny D."/>
            <person name="Nazareth L.V."/>
            <person name="Ngo D.N."/>
            <person name="Okwuonu G.O."/>
            <person name="Pai G."/>
            <person name="Parker D."/>
            <person name="Paul H.A."/>
            <person name="Pfannkoch C."/>
            <person name="Pohl C.S."/>
            <person name="Rogers Y.-H.C."/>
            <person name="Ruiz S.J."/>
            <person name="Sabo A."/>
            <person name="Santibanez J."/>
            <person name="Schneider B.W."/>
            <person name="Smith S.M."/>
            <person name="Sodergren E."/>
            <person name="Svatek A.F."/>
            <person name="Utterback T.R."/>
            <person name="Vattathil S."/>
            <person name="Warren W."/>
            <person name="White C.S."/>
            <person name="Chinwalla A.T."/>
            <person name="Feng Y."/>
            <person name="Halpern A.L."/>
            <person name="Hillier L.W."/>
            <person name="Huang X."/>
            <person name="Minx P."/>
            <person name="Nelson J.O."/>
            <person name="Pepin K.H."/>
            <person name="Qin X."/>
            <person name="Sutton G.G."/>
            <person name="Venter E."/>
            <person name="Walenz B.P."/>
            <person name="Wallis J.W."/>
            <person name="Worley K.C."/>
            <person name="Yang S.-P."/>
            <person name="Jones S.M."/>
            <person name="Marra M.A."/>
            <person name="Rocchi M."/>
            <person name="Schein J.E."/>
            <person name="Baertsch R."/>
            <person name="Clarke L."/>
            <person name="Csuros M."/>
            <person name="Glasscock J."/>
            <person name="Harris R.A."/>
            <person name="Havlak P."/>
            <person name="Jackson A.R."/>
            <person name="Jiang H."/>
            <person name="Liu Y."/>
            <person name="Messina D.N."/>
            <person name="Shen Y."/>
            <person name="Song H.X.-Z."/>
            <person name="Wylie T."/>
            <person name="Zhang L."/>
            <person name="Birney E."/>
            <person name="Han K."/>
            <person name="Konkel M.K."/>
            <person name="Lee J."/>
            <person name="Smit A.F.A."/>
            <person name="Ullmer B."/>
            <person name="Wang H."/>
            <person name="Xing J."/>
            <person name="Burhans R."/>
            <person name="Cheng Z."/>
            <person name="Karro J.E."/>
            <person name="Ma J."/>
            <person name="Raney B."/>
            <person name="She X."/>
            <person name="Cox M.J."/>
            <person name="Demuth J.P."/>
            <person name="Dumas L.J."/>
            <person name="Han S.-G."/>
            <person name="Hopkins J."/>
            <person name="Karimpour-Fard A."/>
            <person name="Kim Y.H."/>
            <person name="Pollack J.R."/>
            <person name="Vinar T."/>
            <person name="Addo-Quaye C."/>
            <person name="Degenhardt J."/>
            <person name="Denby A."/>
            <person name="Hubisz M.J."/>
            <person name="Indap A."/>
            <person name="Kosiol C."/>
            <person name="Lahn B.T."/>
            <person name="Lawson H.A."/>
            <person name="Marklein A."/>
            <person name="Nielsen R."/>
            <person name="Vallender E.J."/>
            <person name="Clark A.G."/>
            <person name="Ferguson B."/>
            <person name="Hernandez R.D."/>
            <person name="Hirani K."/>
            <person name="Kehrer-Sawatzki H."/>
            <person name="Kolb J."/>
            <person name="Patil S."/>
            <person name="Pu L.-L."/>
            <person name="Ren Y."/>
            <person name="Smith D.G."/>
            <person name="Wheeler D.A."/>
            <person name="Schenck I."/>
            <person name="Ball E.V."/>
            <person name="Chen R."/>
            <person name="Cooper D.N."/>
            <person name="Giardine B."/>
            <person name="Hsu F."/>
            <person name="Kent W.J."/>
            <person name="Lesk A."/>
            <person name="Nelson D.L."/>
            <person name="O'brien W.E."/>
            <person name="Pruefer K."/>
            <person name="Stenson P.D."/>
            <person name="Wallace J.C."/>
            <person name="Ke H."/>
            <person name="Liu X.-M."/>
            <person name="Wang P."/>
            <person name="Xiang A.P."/>
            <person name="Yang F."/>
            <person name="Barber G.P."/>
            <person name="Haussler D."/>
            <person name="Karolchik D."/>
            <person name="Kern A.D."/>
            <person name="Kuhn R.M."/>
            <person name="Smith K.E."/>
            <person name="Zwieg A.S."/>
        </authorList>
    </citation>
    <scope>NUCLEOTIDE SEQUENCE [LARGE SCALE GENOMIC DNA]</scope>
    <source>
        <strain evidence="2">17573</strain>
    </source>
</reference>
<dbReference type="PRINTS" id="PR02045">
    <property type="entry name" value="F138DOMAIN"/>
</dbReference>
<dbReference type="PANTHER" id="PTHR12138:SF135">
    <property type="entry name" value="SAM DOMAIN-CONTAINING PROTEIN"/>
    <property type="match status" value="1"/>
</dbReference>
<organism evidence="1 2">
    <name type="scientific">Macaca mulatta</name>
    <name type="common">Rhesus macaque</name>
    <dbReference type="NCBI Taxonomy" id="9544"/>
    <lineage>
        <taxon>Eukaryota</taxon>
        <taxon>Metazoa</taxon>
        <taxon>Chordata</taxon>
        <taxon>Craniata</taxon>
        <taxon>Vertebrata</taxon>
        <taxon>Euteleostomi</taxon>
        <taxon>Mammalia</taxon>
        <taxon>Eutheria</taxon>
        <taxon>Euarchontoglires</taxon>
        <taxon>Primates</taxon>
        <taxon>Haplorrhini</taxon>
        <taxon>Catarrhini</taxon>
        <taxon>Cercopithecidae</taxon>
        <taxon>Cercopithecinae</taxon>
        <taxon>Macaca</taxon>
    </lineage>
</organism>
<proteinExistence type="predicted"/>
<reference evidence="1" key="3">
    <citation type="submission" date="2025-08" db="UniProtKB">
        <authorList>
            <consortium name="Ensembl"/>
        </authorList>
    </citation>
    <scope>IDENTIFICATION</scope>
    <source>
        <strain evidence="1">17573</strain>
    </source>
</reference>
<dbReference type="VEuPathDB" id="HostDB:ENSMMUG00000062247"/>
<keyword evidence="2" id="KW-1185">Reference proteome</keyword>
<accession>A0A5F7ZMF5</accession>
<dbReference type="AlphaFoldDB" id="A0A5F7ZMF5"/>
<evidence type="ECO:0000313" key="2">
    <source>
        <dbReference type="Proteomes" id="UP000006718"/>
    </source>
</evidence>
<reference evidence="1" key="4">
    <citation type="submission" date="2025-09" db="UniProtKB">
        <authorList>
            <consortium name="Ensembl"/>
        </authorList>
    </citation>
    <scope>IDENTIFICATION</scope>
    <source>
        <strain evidence="1">17573</strain>
    </source>
</reference>
<dbReference type="Ensembl" id="ENSMMUT00000093938.1">
    <property type="protein sequence ID" value="ENSMMUP00000066356.1"/>
    <property type="gene ID" value="ENSMMUG00000062247.1"/>
</dbReference>
<evidence type="ECO:0000313" key="1">
    <source>
        <dbReference type="Ensembl" id="ENSMMUP00000066356.1"/>
    </source>
</evidence>
<dbReference type="STRING" id="9544.ENSMMUP00000066356"/>
<dbReference type="Proteomes" id="UP000006718">
    <property type="component" value="Chromosome 10"/>
</dbReference>
<dbReference type="InParanoid" id="A0A5F7ZMF5"/>
<sequence>MSGDLLMIYLEEGDHSWHLVGRSPRAAQHPTVHWVAPPPCHTHNKELSHSKVSSAEVEKSCLRVLGFCLVVFCLRRNLALSPRLECSGAISAHCNLRLPGSGNSPASASRAAGITGTYHHTWLIFVFLVESGVSPCWPGWSQTPGFK</sequence>
<name>A0A5F7ZMF5_MACMU</name>